<reference evidence="2" key="1">
    <citation type="submission" date="2015-09" db="EMBL/GenBank/DDBJ databases">
        <authorList>
            <person name="Bertelli C."/>
        </authorList>
    </citation>
    <scope>NUCLEOTIDE SEQUENCE [LARGE SCALE GENOMIC DNA]</scope>
    <source>
        <strain evidence="2">KNic</strain>
    </source>
</reference>
<gene>
    <name evidence="1" type="ORF">PNK_1178</name>
</gene>
<sequence>MIRPLENAINSPTWVRPRSLVQNMLNYVKQENEIPHKFALYGSFFSQFPLVWSSFKYDFLKLESADLAADLAEAAKSEAPRTCLQVAYDIAAQSGIIFQLDQSFRKPIEKIKILKTAPILTLPKGFDTNLLGKPFTGEHEELAKKILAACVILVPEDSQPKECMKWMMQTCIEETIATEKEIQRLENANFVELMKGFHFTPKRW</sequence>
<evidence type="ECO:0000313" key="1">
    <source>
        <dbReference type="EMBL" id="CUI16795.1"/>
    </source>
</evidence>
<dbReference type="InParanoid" id="A0A0U5K3Z0"/>
<name>A0A0U5K3Z0_9BACT</name>
<dbReference type="Proteomes" id="UP000069902">
    <property type="component" value="Chromosome cPNK"/>
</dbReference>
<dbReference type="KEGG" id="pnl:PNK_1178"/>
<accession>A0A0U5K3Z0</accession>
<keyword evidence="2" id="KW-1185">Reference proteome</keyword>
<evidence type="ECO:0000313" key="2">
    <source>
        <dbReference type="Proteomes" id="UP000069902"/>
    </source>
</evidence>
<dbReference type="AlphaFoldDB" id="A0A0U5K3Z0"/>
<protein>
    <submittedName>
        <fullName evidence="1">Uncharacterized protein</fullName>
    </submittedName>
</protein>
<organism evidence="1 2">
    <name type="scientific">Candidatus Protochlamydia naegleriophila</name>
    <dbReference type="NCBI Taxonomy" id="389348"/>
    <lineage>
        <taxon>Bacteria</taxon>
        <taxon>Pseudomonadati</taxon>
        <taxon>Chlamydiota</taxon>
        <taxon>Chlamydiia</taxon>
        <taxon>Parachlamydiales</taxon>
        <taxon>Parachlamydiaceae</taxon>
        <taxon>Candidatus Protochlamydia</taxon>
    </lineage>
</organism>
<dbReference type="PATRIC" id="fig|389348.3.peg.1305"/>
<dbReference type="STRING" id="389348.PNK_1178"/>
<dbReference type="EMBL" id="LN879502">
    <property type="protein sequence ID" value="CUI16795.1"/>
    <property type="molecule type" value="Genomic_DNA"/>
</dbReference>
<proteinExistence type="predicted"/>